<sequence>MAVIHMVVAHNDIRLSEIKQNILDNNDTFQGVDAISTTNIAHILERHQVPTKQIYLVPLQREFVQVNTSSV</sequence>
<evidence type="ECO:0000313" key="2">
    <source>
        <dbReference type="Proteomes" id="UP001221898"/>
    </source>
</evidence>
<accession>A0AAD7T6K0</accession>
<keyword evidence="2" id="KW-1185">Reference proteome</keyword>
<comment type="caution">
    <text evidence="1">The sequence shown here is derived from an EMBL/GenBank/DDBJ whole genome shotgun (WGS) entry which is preliminary data.</text>
</comment>
<protein>
    <submittedName>
        <fullName evidence="1">Uncharacterized protein</fullName>
    </submittedName>
</protein>
<reference evidence="1" key="1">
    <citation type="journal article" date="2023" name="Science">
        <title>Genome structures resolve the early diversification of teleost fishes.</title>
        <authorList>
            <person name="Parey E."/>
            <person name="Louis A."/>
            <person name="Montfort J."/>
            <person name="Bouchez O."/>
            <person name="Roques C."/>
            <person name="Iampietro C."/>
            <person name="Lluch J."/>
            <person name="Castinel A."/>
            <person name="Donnadieu C."/>
            <person name="Desvignes T."/>
            <person name="Floi Bucao C."/>
            <person name="Jouanno E."/>
            <person name="Wen M."/>
            <person name="Mejri S."/>
            <person name="Dirks R."/>
            <person name="Jansen H."/>
            <person name="Henkel C."/>
            <person name="Chen W.J."/>
            <person name="Zahm M."/>
            <person name="Cabau C."/>
            <person name="Klopp C."/>
            <person name="Thompson A.W."/>
            <person name="Robinson-Rechavi M."/>
            <person name="Braasch I."/>
            <person name="Lecointre G."/>
            <person name="Bobe J."/>
            <person name="Postlethwait J.H."/>
            <person name="Berthelot C."/>
            <person name="Roest Crollius H."/>
            <person name="Guiguen Y."/>
        </authorList>
    </citation>
    <scope>NUCLEOTIDE SEQUENCE</scope>
    <source>
        <strain evidence="1">NC1722</strain>
    </source>
</reference>
<evidence type="ECO:0000313" key="1">
    <source>
        <dbReference type="EMBL" id="KAJ8415262.1"/>
    </source>
</evidence>
<proteinExistence type="predicted"/>
<dbReference type="Proteomes" id="UP001221898">
    <property type="component" value="Unassembled WGS sequence"/>
</dbReference>
<organism evidence="1 2">
    <name type="scientific">Aldrovandia affinis</name>
    <dbReference type="NCBI Taxonomy" id="143900"/>
    <lineage>
        <taxon>Eukaryota</taxon>
        <taxon>Metazoa</taxon>
        <taxon>Chordata</taxon>
        <taxon>Craniata</taxon>
        <taxon>Vertebrata</taxon>
        <taxon>Euteleostomi</taxon>
        <taxon>Actinopterygii</taxon>
        <taxon>Neopterygii</taxon>
        <taxon>Teleostei</taxon>
        <taxon>Notacanthiformes</taxon>
        <taxon>Halosauridae</taxon>
        <taxon>Aldrovandia</taxon>
    </lineage>
</organism>
<gene>
    <name evidence="1" type="ORF">AAFF_G00422420</name>
</gene>
<dbReference type="EMBL" id="JAINUG010000009">
    <property type="protein sequence ID" value="KAJ8415262.1"/>
    <property type="molecule type" value="Genomic_DNA"/>
</dbReference>
<name>A0AAD7T6K0_9TELE</name>
<dbReference type="AlphaFoldDB" id="A0AAD7T6K0"/>